<feature type="region of interest" description="Disordered" evidence="1">
    <location>
        <begin position="32"/>
        <end position="68"/>
    </location>
</feature>
<dbReference type="Proteomes" id="UP000199682">
    <property type="component" value="Unassembled WGS sequence"/>
</dbReference>
<evidence type="ECO:0000313" key="3">
    <source>
        <dbReference type="EMBL" id="SDK30754.1"/>
    </source>
</evidence>
<dbReference type="CDD" id="cd00085">
    <property type="entry name" value="HNHc"/>
    <property type="match status" value="1"/>
</dbReference>
<dbReference type="Pfam" id="PF01844">
    <property type="entry name" value="HNH"/>
    <property type="match status" value="1"/>
</dbReference>
<accession>A0A1G9AV25</accession>
<feature type="domain" description="HNH" evidence="2">
    <location>
        <begin position="4"/>
        <end position="56"/>
    </location>
</feature>
<evidence type="ECO:0000313" key="4">
    <source>
        <dbReference type="Proteomes" id="UP000199682"/>
    </source>
</evidence>
<dbReference type="EMBL" id="FNET01000005">
    <property type="protein sequence ID" value="SDK30754.1"/>
    <property type="molecule type" value="Genomic_DNA"/>
</dbReference>
<name>A0A1G9AV25_9PSEU</name>
<sequence>MPWCWLCGKPINLNLPWNDRMSFTVDHVVPLSRGGPATLDNSRSAHRSCNSSKGNRPHKPDLKTSREW</sequence>
<feature type="compositionally biased region" description="Polar residues" evidence="1">
    <location>
        <begin position="39"/>
        <end position="54"/>
    </location>
</feature>
<organism evidence="3 4">
    <name type="scientific">Lentzea albidocapillata subsp. violacea</name>
    <dbReference type="NCBI Taxonomy" id="128104"/>
    <lineage>
        <taxon>Bacteria</taxon>
        <taxon>Bacillati</taxon>
        <taxon>Actinomycetota</taxon>
        <taxon>Actinomycetes</taxon>
        <taxon>Pseudonocardiales</taxon>
        <taxon>Pseudonocardiaceae</taxon>
        <taxon>Lentzea</taxon>
    </lineage>
</organism>
<keyword evidence="3" id="KW-0255">Endonuclease</keyword>
<dbReference type="GO" id="GO:0003676">
    <property type="term" value="F:nucleic acid binding"/>
    <property type="evidence" value="ECO:0007669"/>
    <property type="project" value="InterPro"/>
</dbReference>
<evidence type="ECO:0000259" key="2">
    <source>
        <dbReference type="Pfam" id="PF01844"/>
    </source>
</evidence>
<proteinExistence type="predicted"/>
<gene>
    <name evidence="3" type="ORF">SAMN04488074_105119</name>
</gene>
<reference evidence="4" key="1">
    <citation type="submission" date="2016-10" db="EMBL/GenBank/DDBJ databases">
        <authorList>
            <person name="Varghese N."/>
            <person name="Submissions S."/>
        </authorList>
    </citation>
    <scope>NUCLEOTIDE SEQUENCE [LARGE SCALE GENOMIC DNA]</scope>
    <source>
        <strain evidence="4">DSM 44796</strain>
    </source>
</reference>
<evidence type="ECO:0000256" key="1">
    <source>
        <dbReference type="SAM" id="MobiDB-lite"/>
    </source>
</evidence>
<dbReference type="GO" id="GO:0008270">
    <property type="term" value="F:zinc ion binding"/>
    <property type="evidence" value="ECO:0007669"/>
    <property type="project" value="InterPro"/>
</dbReference>
<feature type="compositionally biased region" description="Basic and acidic residues" evidence="1">
    <location>
        <begin position="58"/>
        <end position="68"/>
    </location>
</feature>
<dbReference type="InterPro" id="IPR003615">
    <property type="entry name" value="HNH_nuc"/>
</dbReference>
<dbReference type="InterPro" id="IPR002711">
    <property type="entry name" value="HNH"/>
</dbReference>
<keyword evidence="3" id="KW-0540">Nuclease</keyword>
<protein>
    <submittedName>
        <fullName evidence="3">HNH endonuclease</fullName>
    </submittedName>
</protein>
<dbReference type="Gene3D" id="1.10.30.50">
    <property type="match status" value="1"/>
</dbReference>
<dbReference type="AlphaFoldDB" id="A0A1G9AV25"/>
<keyword evidence="3" id="KW-0378">Hydrolase</keyword>
<dbReference type="GO" id="GO:0004519">
    <property type="term" value="F:endonuclease activity"/>
    <property type="evidence" value="ECO:0007669"/>
    <property type="project" value="UniProtKB-KW"/>
</dbReference>